<evidence type="ECO:0000256" key="4">
    <source>
        <dbReference type="ARBA" id="ARBA00023136"/>
    </source>
</evidence>
<dbReference type="InterPro" id="IPR051694">
    <property type="entry name" value="Immunoregulatory_rcpt-like"/>
</dbReference>
<keyword evidence="8" id="KW-1185">Reference proteome</keyword>
<accession>A0A8K0VTA7</accession>
<comment type="caution">
    <text evidence="7">The sequence shown here is derived from an EMBL/GenBank/DDBJ whole genome shotgun (WGS) entry which is preliminary data.</text>
</comment>
<dbReference type="PANTHER" id="PTHR15549:SF26">
    <property type="entry name" value="AXIAL BUDDING PATTERN PROTEIN 2-RELATED"/>
    <property type="match status" value="1"/>
</dbReference>
<dbReference type="GO" id="GO:0016020">
    <property type="term" value="C:membrane"/>
    <property type="evidence" value="ECO:0007669"/>
    <property type="project" value="UniProtKB-SubCell"/>
</dbReference>
<protein>
    <recommendedName>
        <fullName evidence="9">Extracellular membrane protein CFEM domain-containing protein</fullName>
    </recommendedName>
</protein>
<evidence type="ECO:0000256" key="1">
    <source>
        <dbReference type="ARBA" id="ARBA00004167"/>
    </source>
</evidence>
<evidence type="ECO:0000313" key="7">
    <source>
        <dbReference type="EMBL" id="KAH7075018.1"/>
    </source>
</evidence>
<reference evidence="7" key="1">
    <citation type="journal article" date="2021" name="Nat. Commun.">
        <title>Genetic determinants of endophytism in the Arabidopsis root mycobiome.</title>
        <authorList>
            <person name="Mesny F."/>
            <person name="Miyauchi S."/>
            <person name="Thiergart T."/>
            <person name="Pickel B."/>
            <person name="Atanasova L."/>
            <person name="Karlsson M."/>
            <person name="Huettel B."/>
            <person name="Barry K.W."/>
            <person name="Haridas S."/>
            <person name="Chen C."/>
            <person name="Bauer D."/>
            <person name="Andreopoulos W."/>
            <person name="Pangilinan J."/>
            <person name="LaButti K."/>
            <person name="Riley R."/>
            <person name="Lipzen A."/>
            <person name="Clum A."/>
            <person name="Drula E."/>
            <person name="Henrissat B."/>
            <person name="Kohler A."/>
            <person name="Grigoriev I.V."/>
            <person name="Martin F.M."/>
            <person name="Hacquard S."/>
        </authorList>
    </citation>
    <scope>NUCLEOTIDE SEQUENCE</scope>
    <source>
        <strain evidence="7">MPI-SDFR-AT-0120</strain>
    </source>
</reference>
<evidence type="ECO:0000313" key="8">
    <source>
        <dbReference type="Proteomes" id="UP000813461"/>
    </source>
</evidence>
<organism evidence="7 8">
    <name type="scientific">Paraphoma chrysanthemicola</name>
    <dbReference type="NCBI Taxonomy" id="798071"/>
    <lineage>
        <taxon>Eukaryota</taxon>
        <taxon>Fungi</taxon>
        <taxon>Dikarya</taxon>
        <taxon>Ascomycota</taxon>
        <taxon>Pezizomycotina</taxon>
        <taxon>Dothideomycetes</taxon>
        <taxon>Pleosporomycetidae</taxon>
        <taxon>Pleosporales</taxon>
        <taxon>Pleosporineae</taxon>
        <taxon>Phaeosphaeriaceae</taxon>
        <taxon>Paraphoma</taxon>
    </lineage>
</organism>
<dbReference type="OrthoDB" id="3684984at2759"/>
<dbReference type="PANTHER" id="PTHR15549">
    <property type="entry name" value="PAIRED IMMUNOGLOBULIN-LIKE TYPE 2 RECEPTOR"/>
    <property type="match status" value="1"/>
</dbReference>
<feature type="region of interest" description="Disordered" evidence="5">
    <location>
        <begin position="412"/>
        <end position="455"/>
    </location>
</feature>
<feature type="compositionally biased region" description="Polar residues" evidence="5">
    <location>
        <begin position="141"/>
        <end position="159"/>
    </location>
</feature>
<dbReference type="GO" id="GO:0071944">
    <property type="term" value="C:cell periphery"/>
    <property type="evidence" value="ECO:0007669"/>
    <property type="project" value="UniProtKB-ARBA"/>
</dbReference>
<feature type="compositionally biased region" description="Polar residues" evidence="5">
    <location>
        <begin position="424"/>
        <end position="433"/>
    </location>
</feature>
<feature type="region of interest" description="Disordered" evidence="5">
    <location>
        <begin position="102"/>
        <end position="160"/>
    </location>
</feature>
<name>A0A8K0VTA7_9PLEO</name>
<evidence type="ECO:0000256" key="6">
    <source>
        <dbReference type="SAM" id="Phobius"/>
    </source>
</evidence>
<keyword evidence="2 6" id="KW-0812">Transmembrane</keyword>
<proteinExistence type="predicted"/>
<evidence type="ECO:0008006" key="9">
    <source>
        <dbReference type="Google" id="ProtNLM"/>
    </source>
</evidence>
<evidence type="ECO:0000256" key="2">
    <source>
        <dbReference type="ARBA" id="ARBA00022692"/>
    </source>
</evidence>
<sequence length="481" mass="52612">MVAADYSPPPNMSIAEGCKISLKCKKPIPDGFPPCDIANLKCMCDASPTIEGSKFFDPHCIFEECTDTEARKGFLKTFIDSCTIRDNWQLVVPPEWAPYSPSRIPTATQAPSSTFSSNSPQSTPAQATTSTTVSIIASRGAPTNATTTSTPMASNTAQAAPTDWAQVQKPICGITERCLINRTENDPCKLFNLQCVCMHSNSISSSTYFYQGCLFDECYGDQGRMEWMDAFAYACDTIGRPMIDVNDQWQRYIPQWYLDKNATVPTSTIPLSTATSTSSVTPAAPANKSSSLSEGAIAGIAVAGACLIAVLLAGFFLLGRMRKKVDRKTKEAAELADTHHRDGFQARIDQLRYGQNSQESLGTTAVAASSSPANHDPHDPYAHDPYGHYKPPVQGFRSPETTYQAYNLGSQRGSFEPYRHGTPFRTSTGSPRGSGQEDIHPAHRSPVYEHYATKPRYSTDEMLPVQRSPVYDEHGNKVGYQ</sequence>
<feature type="region of interest" description="Disordered" evidence="5">
    <location>
        <begin position="357"/>
        <end position="398"/>
    </location>
</feature>
<dbReference type="AlphaFoldDB" id="A0A8K0VTA7"/>
<evidence type="ECO:0000256" key="3">
    <source>
        <dbReference type="ARBA" id="ARBA00022989"/>
    </source>
</evidence>
<feature type="transmembrane region" description="Helical" evidence="6">
    <location>
        <begin position="296"/>
        <end position="318"/>
    </location>
</feature>
<comment type="subcellular location">
    <subcellularLocation>
        <location evidence="1">Membrane</location>
        <topology evidence="1">Single-pass membrane protein</topology>
    </subcellularLocation>
</comment>
<dbReference type="Proteomes" id="UP000813461">
    <property type="component" value="Unassembled WGS sequence"/>
</dbReference>
<gene>
    <name evidence="7" type="ORF">FB567DRAFT_632600</name>
</gene>
<feature type="compositionally biased region" description="Low complexity" evidence="5">
    <location>
        <begin position="108"/>
        <end position="138"/>
    </location>
</feature>
<keyword evidence="3 6" id="KW-1133">Transmembrane helix</keyword>
<evidence type="ECO:0000256" key="5">
    <source>
        <dbReference type="SAM" id="MobiDB-lite"/>
    </source>
</evidence>
<dbReference type="EMBL" id="JAGMVJ010000020">
    <property type="protein sequence ID" value="KAH7075018.1"/>
    <property type="molecule type" value="Genomic_DNA"/>
</dbReference>
<feature type="compositionally biased region" description="Polar residues" evidence="5">
    <location>
        <begin position="357"/>
        <end position="373"/>
    </location>
</feature>
<keyword evidence="4 6" id="KW-0472">Membrane</keyword>
<feature type="compositionally biased region" description="Basic and acidic residues" evidence="5">
    <location>
        <begin position="375"/>
        <end position="387"/>
    </location>
</feature>